<dbReference type="Proteomes" id="UP000277928">
    <property type="component" value="Unassembled WGS sequence"/>
</dbReference>
<dbReference type="AlphaFoldDB" id="A0A3P6SKM4"/>
<comment type="subcellular location">
    <subcellularLocation>
        <location evidence="1">Nucleus</location>
    </subcellularLocation>
</comment>
<dbReference type="GO" id="GO:0036265">
    <property type="term" value="P:RNA (guanine-N7)-methylation"/>
    <property type="evidence" value="ECO:0007669"/>
    <property type="project" value="InterPro"/>
</dbReference>
<dbReference type="GO" id="GO:0043527">
    <property type="term" value="C:tRNA methyltransferase complex"/>
    <property type="evidence" value="ECO:0007669"/>
    <property type="project" value="TreeGrafter"/>
</dbReference>
<dbReference type="GO" id="GO:0005634">
    <property type="term" value="C:nucleus"/>
    <property type="evidence" value="ECO:0007669"/>
    <property type="project" value="UniProtKB-SubCell"/>
</dbReference>
<evidence type="ECO:0000256" key="7">
    <source>
        <dbReference type="ARBA" id="ARBA00093542"/>
    </source>
</evidence>
<dbReference type="GO" id="GO:0006400">
    <property type="term" value="P:tRNA modification"/>
    <property type="evidence" value="ECO:0007669"/>
    <property type="project" value="TreeGrafter"/>
</dbReference>
<dbReference type="Pfam" id="PF00400">
    <property type="entry name" value="WD40"/>
    <property type="match status" value="1"/>
</dbReference>
<dbReference type="OMA" id="IFEHCKT"/>
<evidence type="ECO:0000256" key="4">
    <source>
        <dbReference type="ARBA" id="ARBA00022737"/>
    </source>
</evidence>
<keyword evidence="2 8" id="KW-0853">WD repeat</keyword>
<dbReference type="EMBL" id="UYRX01000012">
    <property type="protein sequence ID" value="VDK68630.1"/>
    <property type="molecule type" value="Genomic_DNA"/>
</dbReference>
<proteinExistence type="predicted"/>
<dbReference type="InterPro" id="IPR019775">
    <property type="entry name" value="WD40_repeat_CS"/>
</dbReference>
<dbReference type="PANTHER" id="PTHR16288">
    <property type="entry name" value="WD40 REPEAT PROTEIN 4"/>
    <property type="match status" value="1"/>
</dbReference>
<dbReference type="InterPro" id="IPR015943">
    <property type="entry name" value="WD40/YVTN_repeat-like_dom_sf"/>
</dbReference>
<evidence type="ECO:0000256" key="2">
    <source>
        <dbReference type="ARBA" id="ARBA00022574"/>
    </source>
</evidence>
<evidence type="ECO:0000256" key="1">
    <source>
        <dbReference type="ARBA" id="ARBA00004123"/>
    </source>
</evidence>
<organism evidence="9 10">
    <name type="scientific">Litomosoides sigmodontis</name>
    <name type="common">Filarial nematode worm</name>
    <dbReference type="NCBI Taxonomy" id="42156"/>
    <lineage>
        <taxon>Eukaryota</taxon>
        <taxon>Metazoa</taxon>
        <taxon>Ecdysozoa</taxon>
        <taxon>Nematoda</taxon>
        <taxon>Chromadorea</taxon>
        <taxon>Rhabditida</taxon>
        <taxon>Spirurina</taxon>
        <taxon>Spiruromorpha</taxon>
        <taxon>Filarioidea</taxon>
        <taxon>Onchocercidae</taxon>
        <taxon>Litomosoides</taxon>
    </lineage>
</organism>
<dbReference type="PROSITE" id="PS50294">
    <property type="entry name" value="WD_REPEATS_REGION"/>
    <property type="match status" value="1"/>
</dbReference>
<sequence length="380" mass="43072">MCAKVSGTRAGFLVALGTAKEMAQIHYRNGRLCVAVGRNIFEFAFVVDNNFSKLKLCRDITVPFKDSPTSTGKEKDQILASALSADGTLFAVATTSKECFLYNVLSDWMEVRPALQLPKAPTAIVFELLEKFVIISDRAGNVRRYNLDQENSERDKSSEHNDDIDISSDRRFLISADRDEKIRISRYPECYIIHRFCLGHGSYVNSIQSRDALLFSSGGDGTLRVWDMENGNQISHCDCLERKPIRRFKMFPNSCSKDIKLVVIFEHCKTAQIVTFIQENNDFKVERLTCSDFIIDIAVEDSGIFVFGITRSSIVFGRVDEGCLESVANIDEYVTDCLGSVKESLLPLEKKTGFSNIEDYKQRKTERIKRKRRRLSVGNN</sequence>
<dbReference type="SMART" id="SM00320">
    <property type="entry name" value="WD40"/>
    <property type="match status" value="3"/>
</dbReference>
<evidence type="ECO:0000313" key="10">
    <source>
        <dbReference type="Proteomes" id="UP000277928"/>
    </source>
</evidence>
<gene>
    <name evidence="9" type="ORF">NLS_LOCUS494</name>
</gene>
<protein>
    <submittedName>
        <fullName evidence="9">Uncharacterized protein</fullName>
    </submittedName>
</protein>
<keyword evidence="4" id="KW-0677">Repeat</keyword>
<dbReference type="InterPro" id="IPR001680">
    <property type="entry name" value="WD40_rpt"/>
</dbReference>
<dbReference type="PROSITE" id="PS50082">
    <property type="entry name" value="WD_REPEATS_2"/>
    <property type="match status" value="1"/>
</dbReference>
<dbReference type="InterPro" id="IPR036322">
    <property type="entry name" value="WD40_repeat_dom_sf"/>
</dbReference>
<evidence type="ECO:0000256" key="6">
    <source>
        <dbReference type="ARBA" id="ARBA00093337"/>
    </source>
</evidence>
<feature type="repeat" description="WD" evidence="8">
    <location>
        <begin position="197"/>
        <end position="236"/>
    </location>
</feature>
<dbReference type="SUPFAM" id="SSF50978">
    <property type="entry name" value="WD40 repeat-like"/>
    <property type="match status" value="1"/>
</dbReference>
<dbReference type="PANTHER" id="PTHR16288:SF0">
    <property type="entry name" value="TRNA (GUANINE-N(7)-)-METHYLTRANSFERASE NON-CATALYTIC SUBUNIT WDR4"/>
    <property type="match status" value="1"/>
</dbReference>
<keyword evidence="3" id="KW-0819">tRNA processing</keyword>
<comment type="subunit">
    <text evidence="7">Forms a heterodimer with the catalytic subunit Mettl1. Interacts with mei-P26 and weakly interacts with bgcn; required for the function or formation of the mei-P26-bgcn-bam-sxl complex. Interacts with nanos; may be involved in mei-P26-dependent derepression of the BMP signaling pathway. Interacts with Myc; the interaction may be mediated by mei-P26 and may be involved in the regulation of ribosome biogenesis.</text>
</comment>
<dbReference type="GO" id="GO:0005829">
    <property type="term" value="C:cytosol"/>
    <property type="evidence" value="ECO:0007669"/>
    <property type="project" value="TreeGrafter"/>
</dbReference>
<accession>A0A3P6SKM4</accession>
<keyword evidence="10" id="KW-1185">Reference proteome</keyword>
<reference evidence="9 10" key="1">
    <citation type="submission" date="2018-08" db="EMBL/GenBank/DDBJ databases">
        <authorList>
            <person name="Laetsch R D."/>
            <person name="Stevens L."/>
            <person name="Kumar S."/>
            <person name="Blaxter L. M."/>
        </authorList>
    </citation>
    <scope>NUCLEOTIDE SEQUENCE [LARGE SCALE GENOMIC DNA]</scope>
</reference>
<dbReference type="STRING" id="42156.A0A3P6SKM4"/>
<evidence type="ECO:0000313" key="9">
    <source>
        <dbReference type="EMBL" id="VDK68630.1"/>
    </source>
</evidence>
<evidence type="ECO:0000256" key="8">
    <source>
        <dbReference type="PROSITE-ProRule" id="PRU00221"/>
    </source>
</evidence>
<dbReference type="PROSITE" id="PS00678">
    <property type="entry name" value="WD_REPEATS_1"/>
    <property type="match status" value="1"/>
</dbReference>
<evidence type="ECO:0000256" key="3">
    <source>
        <dbReference type="ARBA" id="ARBA00022694"/>
    </source>
</evidence>
<keyword evidence="5" id="KW-0539">Nucleus</keyword>
<comment type="function">
    <text evidence="6">Required for the Mettl1-dependent formation of N(7)-methylguanine at position 46 (m7G46) in tRNA. In the Mettl1-wuho methyltransferase complex, it is required to stabilize and induce conformational changes of the catalytic subunit. Required for binding of nanos mRNA and repression of translation by the mei-P26-bgcn-bam-sxl complex. May cooperate with mei-P26 and nanos to derepress the BMP signaling pathway. May cooperate with mei-P26 to suppress expression of a subset of microRNAs. May cooperate with mei-P26 to regulate bam expression levels in germline cells during gametogenesis. Required to promote mitosis to meiosis transition during gametogenesis. May regulate germline cell division in part by regulating ribosome biogenesis.</text>
</comment>
<dbReference type="OrthoDB" id="371245at2759"/>
<dbReference type="Gene3D" id="2.130.10.10">
    <property type="entry name" value="YVTN repeat-like/Quinoprotein amine dehydrogenase"/>
    <property type="match status" value="1"/>
</dbReference>
<dbReference type="InterPro" id="IPR028884">
    <property type="entry name" value="Trm82"/>
</dbReference>
<evidence type="ECO:0000256" key="5">
    <source>
        <dbReference type="ARBA" id="ARBA00023242"/>
    </source>
</evidence>
<name>A0A3P6SKM4_LITSI</name>